<feature type="region of interest" description="Disordered" evidence="1">
    <location>
        <begin position="21"/>
        <end position="59"/>
    </location>
</feature>
<dbReference type="GeneTree" id="ENSGT01150000287111"/>
<evidence type="ECO:0000313" key="3">
    <source>
        <dbReference type="Proteomes" id="UP000233100"/>
    </source>
</evidence>
<protein>
    <submittedName>
        <fullName evidence="2">Uncharacterized protein</fullName>
    </submittedName>
</protein>
<keyword evidence="3" id="KW-1185">Reference proteome</keyword>
<sequence>MASVWLRTSLTSDLKQESQLLGRLRQENGVNPGGGACREPRSRHCTPAWATERDSVSKK</sequence>
<reference evidence="2" key="3">
    <citation type="submission" date="2025-09" db="UniProtKB">
        <authorList>
            <consortium name="Ensembl"/>
        </authorList>
    </citation>
    <scope>IDENTIFICATION</scope>
</reference>
<evidence type="ECO:0000256" key="1">
    <source>
        <dbReference type="SAM" id="MobiDB-lite"/>
    </source>
</evidence>
<proteinExistence type="predicted"/>
<accession>A0A7N9C9L9</accession>
<evidence type="ECO:0000313" key="2">
    <source>
        <dbReference type="Ensembl" id="ENSMFAP00000048418.1"/>
    </source>
</evidence>
<dbReference type="Proteomes" id="UP000233100">
    <property type="component" value="Chromosome 15"/>
</dbReference>
<dbReference type="Ensembl" id="ENSMFAT00000075579.1">
    <property type="protein sequence ID" value="ENSMFAP00000048418.1"/>
    <property type="gene ID" value="ENSMFAG00000055541.1"/>
</dbReference>
<organism evidence="2 3">
    <name type="scientific">Macaca fascicularis</name>
    <name type="common">Crab-eating macaque</name>
    <name type="synonym">Cynomolgus monkey</name>
    <dbReference type="NCBI Taxonomy" id="9541"/>
    <lineage>
        <taxon>Eukaryota</taxon>
        <taxon>Metazoa</taxon>
        <taxon>Chordata</taxon>
        <taxon>Craniata</taxon>
        <taxon>Vertebrata</taxon>
        <taxon>Euteleostomi</taxon>
        <taxon>Mammalia</taxon>
        <taxon>Eutheria</taxon>
        <taxon>Euarchontoglires</taxon>
        <taxon>Primates</taxon>
        <taxon>Haplorrhini</taxon>
        <taxon>Catarrhini</taxon>
        <taxon>Cercopithecidae</taxon>
        <taxon>Cercopithecinae</taxon>
        <taxon>Macaca</taxon>
    </lineage>
</organism>
<name>A0A7N9C9L9_MACFA</name>
<reference evidence="2 3" key="1">
    <citation type="submission" date="2013-03" db="EMBL/GenBank/DDBJ databases">
        <authorList>
            <person name="Warren W."/>
            <person name="Wilson R.K."/>
        </authorList>
    </citation>
    <scope>NUCLEOTIDE SEQUENCE</scope>
</reference>
<dbReference type="AlphaFoldDB" id="A0A7N9C9L9"/>
<reference evidence="2" key="2">
    <citation type="submission" date="2025-08" db="UniProtKB">
        <authorList>
            <consortium name="Ensembl"/>
        </authorList>
    </citation>
    <scope>IDENTIFICATION</scope>
</reference>